<keyword evidence="6" id="KW-0324">Glycolysis</keyword>
<comment type="catalytic activity">
    <reaction evidence="6">
        <text>beta-D-fructose 6-phosphate + diphosphate = beta-D-fructose 1,6-bisphosphate + phosphate + H(+)</text>
        <dbReference type="Rhea" id="RHEA:13613"/>
        <dbReference type="ChEBI" id="CHEBI:15378"/>
        <dbReference type="ChEBI" id="CHEBI:32966"/>
        <dbReference type="ChEBI" id="CHEBI:33019"/>
        <dbReference type="ChEBI" id="CHEBI:43474"/>
        <dbReference type="ChEBI" id="CHEBI:57634"/>
        <dbReference type="EC" id="2.7.1.90"/>
    </reaction>
</comment>
<comment type="function">
    <text evidence="6">Catalyzes the phosphorylation of D-fructose 6-phosphate, the first committing step of glycolysis. Uses inorganic phosphate (PPi) as phosphoryl donor instead of ATP like common ATP-dependent phosphofructokinases (ATP-PFKs), which renders the reaction reversible, and can thus function both in glycolysis and gluconeogenesis. Consistently, PPi-PFK can replace the enzymes of both the forward (ATP-PFK) and reverse (fructose-bisphosphatase (FBPase)) reactions.</text>
</comment>
<dbReference type="Pfam" id="PF00365">
    <property type="entry name" value="PFK"/>
    <property type="match status" value="1"/>
</dbReference>
<dbReference type="GO" id="GO:0003872">
    <property type="term" value="F:6-phosphofructokinase activity"/>
    <property type="evidence" value="ECO:0007669"/>
    <property type="project" value="UniProtKB-UniRule"/>
</dbReference>
<dbReference type="SUPFAM" id="SSF53784">
    <property type="entry name" value="Phosphofructokinase"/>
    <property type="match status" value="1"/>
</dbReference>
<feature type="site" description="Important for catalytic activity and substrate specificity; stabilizes the transition state when the phosphoryl donor is PPi; prevents ATP from binding by mimicking the alpha-phosphate group of ATP" evidence="6">
    <location>
        <position position="115"/>
    </location>
</feature>
<dbReference type="InterPro" id="IPR000023">
    <property type="entry name" value="Phosphofructokinase_dom"/>
</dbReference>
<organism evidence="8 9">
    <name type="scientific">Anaerocolumna xylanovorans DSM 12503</name>
    <dbReference type="NCBI Taxonomy" id="1121345"/>
    <lineage>
        <taxon>Bacteria</taxon>
        <taxon>Bacillati</taxon>
        <taxon>Bacillota</taxon>
        <taxon>Clostridia</taxon>
        <taxon>Lachnospirales</taxon>
        <taxon>Lachnospiraceae</taxon>
        <taxon>Anaerocolumna</taxon>
    </lineage>
</organism>
<feature type="binding site" evidence="6">
    <location>
        <position position="114"/>
    </location>
    <ligand>
        <name>Mg(2+)</name>
        <dbReference type="ChEBI" id="CHEBI:18420"/>
        <note>catalytic</note>
    </ligand>
</feature>
<name>A0A1M7YKT8_9FIRM</name>
<evidence type="ECO:0000313" key="9">
    <source>
        <dbReference type="Proteomes" id="UP000184612"/>
    </source>
</evidence>
<dbReference type="GO" id="GO:0005737">
    <property type="term" value="C:cytoplasm"/>
    <property type="evidence" value="ECO:0007669"/>
    <property type="project" value="UniProtKB-SubCell"/>
</dbReference>
<dbReference type="EMBL" id="FRFD01000013">
    <property type="protein sequence ID" value="SHO53235.1"/>
    <property type="molecule type" value="Genomic_DNA"/>
</dbReference>
<keyword evidence="5 6" id="KW-0460">Magnesium</keyword>
<evidence type="ECO:0000256" key="2">
    <source>
        <dbReference type="ARBA" id="ARBA00022679"/>
    </source>
</evidence>
<dbReference type="InterPro" id="IPR022953">
    <property type="entry name" value="ATP_PFK"/>
</dbReference>
<evidence type="ECO:0000259" key="7">
    <source>
        <dbReference type="Pfam" id="PF00365"/>
    </source>
</evidence>
<dbReference type="GO" id="GO:0006002">
    <property type="term" value="P:fructose 6-phosphate metabolic process"/>
    <property type="evidence" value="ECO:0007669"/>
    <property type="project" value="InterPro"/>
</dbReference>
<comment type="similarity">
    <text evidence="6">Belongs to the phosphofructokinase type A (PFKA) family. PPi-dependent PFK group II subfamily. Clade 'B2' sub-subfamily.</text>
</comment>
<comment type="cofactor">
    <cofactor evidence="1 6">
        <name>Mg(2+)</name>
        <dbReference type="ChEBI" id="CHEBI:18420"/>
    </cofactor>
</comment>
<dbReference type="NCBIfam" id="NF010675">
    <property type="entry name" value="PRK14072.1"/>
    <property type="match status" value="1"/>
</dbReference>
<feature type="active site" description="Proton acceptor" evidence="6">
    <location>
        <position position="144"/>
    </location>
</feature>
<dbReference type="GO" id="GO:0046872">
    <property type="term" value="F:metal ion binding"/>
    <property type="evidence" value="ECO:0007669"/>
    <property type="project" value="UniProtKB-KW"/>
</dbReference>
<dbReference type="AlphaFoldDB" id="A0A1M7YKT8"/>
<keyword evidence="6" id="KW-0963">Cytoplasm</keyword>
<evidence type="ECO:0000256" key="4">
    <source>
        <dbReference type="ARBA" id="ARBA00022777"/>
    </source>
</evidence>
<dbReference type="UniPathway" id="UPA00109">
    <property type="reaction ID" value="UER00182"/>
</dbReference>
<reference evidence="8 9" key="1">
    <citation type="submission" date="2016-12" db="EMBL/GenBank/DDBJ databases">
        <authorList>
            <person name="Song W.-J."/>
            <person name="Kurnit D.M."/>
        </authorList>
    </citation>
    <scope>NUCLEOTIDE SEQUENCE [LARGE SCALE GENOMIC DNA]</scope>
    <source>
        <strain evidence="8 9">DSM 12503</strain>
    </source>
</reference>
<comment type="caution">
    <text evidence="6">Lacks conserved residue(s) required for the propagation of feature annotation.</text>
</comment>
<dbReference type="OrthoDB" id="9802503at2"/>
<evidence type="ECO:0000313" key="8">
    <source>
        <dbReference type="EMBL" id="SHO53235.1"/>
    </source>
</evidence>
<evidence type="ECO:0000256" key="3">
    <source>
        <dbReference type="ARBA" id="ARBA00022723"/>
    </source>
</evidence>
<keyword evidence="4 6" id="KW-0418">Kinase</keyword>
<feature type="binding site" evidence="6">
    <location>
        <begin position="142"/>
        <end position="144"/>
    </location>
    <ligand>
        <name>substrate</name>
    </ligand>
</feature>
<dbReference type="RefSeq" id="WP_073590656.1">
    <property type="nucleotide sequence ID" value="NZ_FRFD01000013.1"/>
</dbReference>
<comment type="activity regulation">
    <text evidence="6">Non-allosteric.</text>
</comment>
<dbReference type="HAMAP" id="MF_01978">
    <property type="entry name" value="Phosphofructokinase_II_B2"/>
    <property type="match status" value="1"/>
</dbReference>
<dbReference type="Gene3D" id="3.40.50.460">
    <property type="entry name" value="Phosphofructokinase domain"/>
    <property type="match status" value="1"/>
</dbReference>
<feature type="binding site" evidence="6">
    <location>
        <position position="244"/>
    </location>
    <ligand>
        <name>substrate</name>
    </ligand>
</feature>
<dbReference type="PIRSF" id="PIRSF036483">
    <property type="entry name" value="PFK_XF0274"/>
    <property type="match status" value="1"/>
</dbReference>
<dbReference type="STRING" id="1121345.SAMN02745217_04014"/>
<accession>A0A1M7YKT8</accession>
<evidence type="ECO:0000256" key="5">
    <source>
        <dbReference type="ARBA" id="ARBA00022842"/>
    </source>
</evidence>
<keyword evidence="2 6" id="KW-0808">Transferase</keyword>
<dbReference type="GO" id="GO:0047334">
    <property type="term" value="F:diphosphate-fructose-6-phosphate 1-phosphotransferase activity"/>
    <property type="evidence" value="ECO:0007669"/>
    <property type="project" value="UniProtKB-EC"/>
</dbReference>
<dbReference type="Proteomes" id="UP000184612">
    <property type="component" value="Unassembled WGS sequence"/>
</dbReference>
<keyword evidence="3 6" id="KW-0479">Metal-binding</keyword>
<feature type="site" description="Important for catalytic activity; stabilizes the transition state when the phosphoryl donor is PPi" evidence="6">
    <location>
        <position position="141"/>
    </location>
</feature>
<evidence type="ECO:0000256" key="6">
    <source>
        <dbReference type="HAMAP-Rule" id="MF_01978"/>
    </source>
</evidence>
<protein>
    <recommendedName>
        <fullName evidence="6">Pyrophosphate--fructose 6-phosphate 1-phosphotransferase</fullName>
        <ecNumber evidence="6">2.7.1.90</ecNumber>
    </recommendedName>
    <alternativeName>
        <fullName evidence="6">6-phosphofructokinase, pyrophosphate dependent</fullName>
    </alternativeName>
    <alternativeName>
        <fullName evidence="6">PPi-dependent phosphofructokinase</fullName>
        <shortName evidence="6">PPi-PFK</shortName>
    </alternativeName>
    <alternativeName>
        <fullName evidence="6">Pyrophosphate-dependent 6-phosphofructose-1-kinase</fullName>
    </alternativeName>
</protein>
<comment type="subcellular location">
    <subcellularLocation>
        <location evidence="6">Cytoplasm</location>
    </subcellularLocation>
</comment>
<evidence type="ECO:0000256" key="1">
    <source>
        <dbReference type="ARBA" id="ARBA00001946"/>
    </source>
</evidence>
<dbReference type="PRINTS" id="PR00476">
    <property type="entry name" value="PHFRCTKINASE"/>
</dbReference>
<comment type="subunit">
    <text evidence="6">Homodimer.</text>
</comment>
<dbReference type="Gene3D" id="3.40.50.450">
    <property type="match status" value="1"/>
</dbReference>
<sequence>MEGLKGACIFGQSGGPTSVINASAAGVFKEAMRHRCITEIYGLAYGIQGVLKEEFYDMRKEIPYVLELLKTTPSSALGSIRYKLKDAKDDTDYKRILEVLKKYNIRYFFYNGGNDSMDTCNKISDYLKQVNYDCRVIGIPKTIDNDIWGTDHCPGFGSAAKYIATSAMEIYHDTKAYDKGKITVLEIMGRNAGWLTASTALASHKGSGPDLIYLPEVEFNISNFVKETDLLYSKNKNVMVAVSEGIKDKSGRYIAEYSSDLSGNKDSFGHMQLGGLAPVLVKALKDKTDAPVRYIEFSLLQRCAAHCASKTDVDEAYFAGQVAVRSAVEGKSGYMIGFEREDGPEYKCSIKLVDLRDAANVEKKVPGEWINKEGNGVNRKFIEYALPLIQGESYPPTEGGLPRFAKLNKVPADQTGPKG</sequence>
<proteinExistence type="inferred from homology"/>
<keyword evidence="9" id="KW-1185">Reference proteome</keyword>
<dbReference type="EC" id="2.7.1.90" evidence="6"/>
<feature type="domain" description="Phosphofructokinase" evidence="7">
    <location>
        <begin position="12"/>
        <end position="277"/>
    </location>
</feature>
<dbReference type="InterPro" id="IPR050929">
    <property type="entry name" value="PFKA"/>
</dbReference>
<feature type="binding site" evidence="6">
    <location>
        <position position="15"/>
    </location>
    <ligand>
        <name>diphosphate</name>
        <dbReference type="ChEBI" id="CHEBI:33019"/>
    </ligand>
</feature>
<dbReference type="PANTHER" id="PTHR45770">
    <property type="entry name" value="ATP-DEPENDENT 6-PHOSPHOFRUCTOKINASE 1"/>
    <property type="match status" value="1"/>
</dbReference>
<dbReference type="InterPro" id="IPR035966">
    <property type="entry name" value="PKF_sf"/>
</dbReference>
<dbReference type="InterPro" id="IPR011404">
    <property type="entry name" value="PPi-PFK"/>
</dbReference>
<comment type="pathway">
    <text evidence="6">Carbohydrate degradation; glycolysis; D-glyceraldehyde 3-phosphate and glycerone phosphate from D-glucose: step 3/4.</text>
</comment>
<gene>
    <name evidence="6" type="primary">pfp</name>
    <name evidence="8" type="ORF">SAMN02745217_04014</name>
</gene>
<feature type="binding site" evidence="6">
    <location>
        <begin position="188"/>
        <end position="190"/>
    </location>
    <ligand>
        <name>substrate</name>
    </ligand>
</feature>